<dbReference type="OrthoDB" id="6194196at2"/>
<dbReference type="InterPro" id="IPR026279">
    <property type="entry name" value="RseA"/>
</dbReference>
<dbReference type="AlphaFoldDB" id="A0A1R4B8J6"/>
<evidence type="ECO:0000256" key="4">
    <source>
        <dbReference type="ARBA" id="ARBA00022692"/>
    </source>
</evidence>
<dbReference type="InterPro" id="IPR052383">
    <property type="entry name" value="Anti-sigma-E_RseA-like"/>
</dbReference>
<dbReference type="GO" id="GO:0016989">
    <property type="term" value="F:sigma factor antagonist activity"/>
    <property type="evidence" value="ECO:0007669"/>
    <property type="project" value="InterPro"/>
</dbReference>
<dbReference type="Pfam" id="PF03873">
    <property type="entry name" value="RseA_C"/>
    <property type="match status" value="1"/>
</dbReference>
<keyword evidence="4" id="KW-0812">Transmembrane</keyword>
<protein>
    <recommendedName>
        <fullName evidence="7">Anti-sigma-E factor RseA</fullName>
    </recommendedName>
    <alternativeName>
        <fullName evidence="7">Regulator of SigE</fullName>
    </alternativeName>
    <alternativeName>
        <fullName evidence="7">Sigma-E anti-sigma factor RseA</fullName>
    </alternativeName>
    <alternativeName>
        <fullName evidence="7">Sigma-E factor negative regulatory protein</fullName>
    </alternativeName>
</protein>
<dbReference type="EMBL" id="FUFT01000012">
    <property type="protein sequence ID" value="SJL85243.1"/>
    <property type="molecule type" value="Genomic_DNA"/>
</dbReference>
<accession>A0A1R4B8J6</accession>
<dbReference type="PIRSF" id="PIRSF016938">
    <property type="entry name" value="RseA"/>
    <property type="match status" value="1"/>
</dbReference>
<comment type="subcellular location">
    <subcellularLocation>
        <location evidence="7">Cell inner membrane</location>
    </subcellularLocation>
    <subcellularLocation>
        <location evidence="1">Cell membrane</location>
        <topology evidence="1">Single-pass membrane protein</topology>
    </subcellularLocation>
</comment>
<dbReference type="STRING" id="1918946.VPAL9027_03273"/>
<reference evidence="10 11" key="1">
    <citation type="submission" date="2017-02" db="EMBL/GenBank/DDBJ databases">
        <authorList>
            <person name="Peterson S.W."/>
        </authorList>
    </citation>
    <scope>NUCLEOTIDE SEQUENCE [LARGE SCALE GENOMIC DNA]</scope>
    <source>
        <strain evidence="10 11">CECT 9027</strain>
    </source>
</reference>
<dbReference type="InterPro" id="IPR005572">
    <property type="entry name" value="Anti-sigma_E_RseA_N"/>
</dbReference>
<keyword evidence="7" id="KW-0997">Cell inner membrane</keyword>
<evidence type="ECO:0000259" key="8">
    <source>
        <dbReference type="Pfam" id="PF03872"/>
    </source>
</evidence>
<keyword evidence="6 7" id="KW-0472">Membrane</keyword>
<keyword evidence="3 7" id="KW-1003">Cell membrane</keyword>
<comment type="subunit">
    <text evidence="7">Interacts 1:1 with ECF RNA polymerase sigma-E (RpoE); this inhibits the interaction of sigma-E with the RNA polymerase catalytic core and leads to a decreased expression of sigma-E-regulated genes. Interacts with RseB.</text>
</comment>
<dbReference type="InterPro" id="IPR036147">
    <property type="entry name" value="Anti-sigma_E_RseA_N_sf"/>
</dbReference>
<evidence type="ECO:0000256" key="6">
    <source>
        <dbReference type="ARBA" id="ARBA00023136"/>
    </source>
</evidence>
<comment type="function">
    <text evidence="7">An anti-sigma factor for extracytoplasmic function (ECF) sigma factor sigma-E (RpoE). ECF sigma factors are held in an inactive form by an anti-sigma factor until released by regulated intramembrane proteolysis (RIP). RIP occurs when an extracytoplasmic signal triggers a concerted proteolytic cascade to transmit information and elicit cellular responses. The membrane-spanning regulatory substrate protein is first cut periplasmically (site-1 protease, S1P, DegS), then within the membrane itself (site-2 protease, S2P, RseP), while cytoplasmic proteases finish degrading the anti-sigma factor, liberating sigma-E.</text>
</comment>
<dbReference type="Gene3D" id="1.10.10.880">
    <property type="entry name" value="Anti sigma-E protein RseA, N-terminal domain"/>
    <property type="match status" value="1"/>
</dbReference>
<gene>
    <name evidence="10" type="primary">rseA</name>
    <name evidence="10" type="ORF">VPAL9027_03273</name>
</gene>
<dbReference type="PANTHER" id="PTHR38104:SF1">
    <property type="entry name" value="ANTI-SIGMA-E FACTOR RSEA"/>
    <property type="match status" value="1"/>
</dbReference>
<feature type="domain" description="Anti sigma-E protein RseA C-terminal" evidence="9">
    <location>
        <begin position="141"/>
        <end position="193"/>
    </location>
</feature>
<organism evidence="10 11">
    <name type="scientific">Vibrio palustris</name>
    <dbReference type="NCBI Taxonomy" id="1918946"/>
    <lineage>
        <taxon>Bacteria</taxon>
        <taxon>Pseudomonadati</taxon>
        <taxon>Pseudomonadota</taxon>
        <taxon>Gammaproteobacteria</taxon>
        <taxon>Vibrionales</taxon>
        <taxon>Vibrionaceae</taxon>
        <taxon>Vibrio</taxon>
    </lineage>
</organism>
<comment type="similarity">
    <text evidence="2 7">Belongs to the RseA family.</text>
</comment>
<dbReference type="Pfam" id="PF03872">
    <property type="entry name" value="RseA_N"/>
    <property type="match status" value="1"/>
</dbReference>
<evidence type="ECO:0000256" key="5">
    <source>
        <dbReference type="ARBA" id="ARBA00022989"/>
    </source>
</evidence>
<dbReference type="CDD" id="cd16328">
    <property type="entry name" value="RseA_N"/>
    <property type="match status" value="1"/>
</dbReference>
<evidence type="ECO:0000259" key="9">
    <source>
        <dbReference type="Pfam" id="PF03873"/>
    </source>
</evidence>
<dbReference type="Gene3D" id="1.20.5.3960">
    <property type="match status" value="1"/>
</dbReference>
<dbReference type="GO" id="GO:0005886">
    <property type="term" value="C:plasma membrane"/>
    <property type="evidence" value="ECO:0007669"/>
    <property type="project" value="UniProtKB-SubCell"/>
</dbReference>
<evidence type="ECO:0000313" key="11">
    <source>
        <dbReference type="Proteomes" id="UP000189475"/>
    </source>
</evidence>
<evidence type="ECO:0000256" key="2">
    <source>
        <dbReference type="ARBA" id="ARBA00005837"/>
    </source>
</evidence>
<dbReference type="InterPro" id="IPR005573">
    <property type="entry name" value="Anti-sigma_E_RseA_C"/>
</dbReference>
<keyword evidence="11" id="KW-1185">Reference proteome</keyword>
<proteinExistence type="inferred from homology"/>
<evidence type="ECO:0000256" key="1">
    <source>
        <dbReference type="ARBA" id="ARBA00004162"/>
    </source>
</evidence>
<keyword evidence="5" id="KW-1133">Transmembrane helix</keyword>
<evidence type="ECO:0000313" key="10">
    <source>
        <dbReference type="EMBL" id="SJL85243.1"/>
    </source>
</evidence>
<evidence type="ECO:0000256" key="3">
    <source>
        <dbReference type="ARBA" id="ARBA00022475"/>
    </source>
</evidence>
<evidence type="ECO:0000256" key="7">
    <source>
        <dbReference type="PIRNR" id="PIRNR016938"/>
    </source>
</evidence>
<name>A0A1R4B8J6_9VIBR</name>
<dbReference type="Proteomes" id="UP000189475">
    <property type="component" value="Unassembled WGS sequence"/>
</dbReference>
<dbReference type="PANTHER" id="PTHR38104">
    <property type="match status" value="1"/>
</dbReference>
<dbReference type="SUPFAM" id="SSF89069">
    <property type="entry name" value="N-terminal, cytoplasmic domain of anti-sigmaE factor RseA"/>
    <property type="match status" value="1"/>
</dbReference>
<feature type="domain" description="Anti sigma-E protein RseA N-terminal" evidence="8">
    <location>
        <begin position="5"/>
        <end position="96"/>
    </location>
</feature>
<sequence length="205" mass="22746">MVDIMADKEKLSALMDGEMIDKSLIQELEADRDSLDTWKHYHLIGDVLRGDAPQKAEWNIAESVALALENEPTHNQHSAHAHEAVPIEAQPQPTKVRRQLPGWLSQLGQVGVAACVSLVVILGVQQYGGEDQVASMPQNDQIPVLKTIPLSGTAEPVSLTRNSVHRQGSEENMQVQRRRVNALLQDYELQLRLNSERQAASHDAQ</sequence>